<evidence type="ECO:0000313" key="1">
    <source>
        <dbReference type="EMBL" id="DAD52342.1"/>
    </source>
</evidence>
<gene>
    <name evidence="1" type="primary">SRR5208570_6_2</name>
</gene>
<proteinExistence type="predicted"/>
<dbReference type="RefSeq" id="YP_010770127.1">
    <property type="nucleotide sequence ID" value="NC_074171.1"/>
</dbReference>
<keyword evidence="1" id="KW-0167">Capsid protein</keyword>
<dbReference type="GeneID" id="80399346"/>
<dbReference type="Proteomes" id="UP000679153">
    <property type="component" value="Segment"/>
</dbReference>
<dbReference type="GO" id="GO:0019028">
    <property type="term" value="C:viral capsid"/>
    <property type="evidence" value="ECO:0007669"/>
    <property type="project" value="UniProtKB-KW"/>
</dbReference>
<organism evidence="1 2">
    <name type="scientific">ssRNA phage SRR5208570_6</name>
    <dbReference type="NCBI Taxonomy" id="2786383"/>
    <lineage>
        <taxon>Viruses</taxon>
        <taxon>Riboviria</taxon>
        <taxon>Orthornavirae</taxon>
        <taxon>Lenarviricota</taxon>
        <taxon>Leviviricetes</taxon>
        <taxon>Norzivirales</taxon>
        <taxon>Solspiviridae</taxon>
        <taxon>Tyrahlevirus</taxon>
        <taxon>Tyrahlevirus caenicola</taxon>
    </lineage>
</organism>
<protein>
    <submittedName>
        <fullName evidence="1">Coat protein</fullName>
    </submittedName>
</protein>
<name>A0A8S5L3J5_9VIRU</name>
<reference evidence="1" key="1">
    <citation type="submission" date="2020-09" db="EMBL/GenBank/DDBJ databases">
        <title>Leviviricetes taxonomy.</title>
        <authorList>
            <person name="Stockdale S.R."/>
            <person name="Callanan J."/>
            <person name="Adriaenssens E.M."/>
            <person name="Kuhn J.H."/>
            <person name="Rumnieks J."/>
            <person name="Shkoporov A."/>
            <person name="Draper L.A."/>
            <person name="Ross P."/>
            <person name="Hill C."/>
        </authorList>
    </citation>
    <scope>NUCLEOTIDE SEQUENCE</scope>
</reference>
<accession>A0A8S5L3J5</accession>
<keyword evidence="2" id="KW-1185">Reference proteome</keyword>
<dbReference type="EMBL" id="BK014076">
    <property type="protein sequence ID" value="DAD52342.1"/>
    <property type="molecule type" value="Genomic_RNA"/>
</dbReference>
<keyword evidence="1" id="KW-0946">Virion</keyword>
<sequence length="117" mass="12436">MLFNTRTYSLDRYNSPDSVSYAGSANGPSAKDVLTLSRTFPKPQKDTLGVAKPFFKSTSTVVVNAVTGQKQDLIITIGGSVPVGTPSADIDNRLADLAAWINTADAKALFKSLDINV</sequence>
<dbReference type="KEGG" id="vg:80399346"/>
<evidence type="ECO:0000313" key="2">
    <source>
        <dbReference type="Proteomes" id="UP000679153"/>
    </source>
</evidence>